<feature type="chain" id="PRO_5012805447" description="Type IX secretion system membrane protein, PorP/SprF family" evidence="1">
    <location>
        <begin position="23"/>
        <end position="309"/>
    </location>
</feature>
<dbReference type="EMBL" id="LT899436">
    <property type="protein sequence ID" value="SNR16604.1"/>
    <property type="molecule type" value="Genomic_DNA"/>
</dbReference>
<dbReference type="Proteomes" id="UP000215214">
    <property type="component" value="Chromosome TJEJU"/>
</dbReference>
<evidence type="ECO:0008006" key="4">
    <source>
        <dbReference type="Google" id="ProtNLM"/>
    </source>
</evidence>
<proteinExistence type="predicted"/>
<feature type="signal peptide" evidence="1">
    <location>
        <begin position="1"/>
        <end position="22"/>
    </location>
</feature>
<dbReference type="KEGG" id="tje:TJEJU_2935"/>
<evidence type="ECO:0000313" key="2">
    <source>
        <dbReference type="EMBL" id="SNR16604.1"/>
    </source>
</evidence>
<dbReference type="Pfam" id="PF11751">
    <property type="entry name" value="PorP_SprF"/>
    <property type="match status" value="1"/>
</dbReference>
<name>A0A238UDP0_9FLAO</name>
<organism evidence="2 3">
    <name type="scientific">Tenacibaculum jejuense</name>
    <dbReference type="NCBI Taxonomy" id="584609"/>
    <lineage>
        <taxon>Bacteria</taxon>
        <taxon>Pseudomonadati</taxon>
        <taxon>Bacteroidota</taxon>
        <taxon>Flavobacteriia</taxon>
        <taxon>Flavobacteriales</taxon>
        <taxon>Flavobacteriaceae</taxon>
        <taxon>Tenacibaculum</taxon>
    </lineage>
</organism>
<protein>
    <recommendedName>
        <fullName evidence="4">Type IX secretion system membrane protein, PorP/SprF family</fullName>
    </recommendedName>
</protein>
<dbReference type="AlphaFoldDB" id="A0A238UDP0"/>
<dbReference type="OrthoDB" id="1114455at2"/>
<keyword evidence="3" id="KW-1185">Reference proteome</keyword>
<evidence type="ECO:0000313" key="3">
    <source>
        <dbReference type="Proteomes" id="UP000215214"/>
    </source>
</evidence>
<keyword evidence="1" id="KW-0732">Signal</keyword>
<accession>A0A238UDP0</accession>
<sequence length="309" mass="34727">MKGKKKRCLLFVLLIIVNFCVAQQDAQYTQYMYNTISVNPAYAGNKGALNIVALYRNQWQGLEGAPTTQTLAVDTPLGVLQRLGLGLSVINEKIGPATETYINLDLSYRIPVSEEGELSFGLKGVAHLLSVDFNKLELFDLNDPSFSTNITNKFSPNVGVGMYYNTDRFYLGFSVPNLLETSHFNTNQSLGEERINYYLISGYVFDLNNNIKFKPALLTKLVFGTPLQIDLSANFMFYEKFTLGLAYRVSAALSALVGFRISNSLTLGFAYDRETTELGNTRFNSGSYEAMLRYDLPKISIRRLTPRFF</sequence>
<evidence type="ECO:0000256" key="1">
    <source>
        <dbReference type="SAM" id="SignalP"/>
    </source>
</evidence>
<gene>
    <name evidence="2" type="ORF">TJEJU_2935</name>
</gene>
<reference evidence="2 3" key="1">
    <citation type="submission" date="2017-07" db="EMBL/GenBank/DDBJ databases">
        <authorList>
            <person name="Sun Z.S."/>
            <person name="Albrecht U."/>
            <person name="Echele G."/>
            <person name="Lee C.C."/>
        </authorList>
    </citation>
    <scope>NUCLEOTIDE SEQUENCE [LARGE SCALE GENOMIC DNA]</scope>
    <source>
        <strain evidence="3">type strain: KCTC 22618</strain>
    </source>
</reference>
<dbReference type="NCBIfam" id="TIGR03519">
    <property type="entry name" value="T9SS_PorP_fam"/>
    <property type="match status" value="1"/>
</dbReference>
<dbReference type="InterPro" id="IPR019861">
    <property type="entry name" value="PorP/SprF_Bacteroidetes"/>
</dbReference>
<dbReference type="RefSeq" id="WP_095073267.1">
    <property type="nucleotide sequence ID" value="NZ_LT899436.1"/>
</dbReference>